<dbReference type="InterPro" id="IPR036291">
    <property type="entry name" value="NAD(P)-bd_dom_sf"/>
</dbReference>
<proteinExistence type="predicted"/>
<reference evidence="2 3" key="1">
    <citation type="submission" date="2019-02" db="EMBL/GenBank/DDBJ databases">
        <title>Deep-cultivation of Planctomycetes and their phenomic and genomic characterization uncovers novel biology.</title>
        <authorList>
            <person name="Wiegand S."/>
            <person name="Jogler M."/>
            <person name="Boedeker C."/>
            <person name="Pinto D."/>
            <person name="Vollmers J."/>
            <person name="Rivas-Marin E."/>
            <person name="Kohn T."/>
            <person name="Peeters S.H."/>
            <person name="Heuer A."/>
            <person name="Rast P."/>
            <person name="Oberbeckmann S."/>
            <person name="Bunk B."/>
            <person name="Jeske O."/>
            <person name="Meyerdierks A."/>
            <person name="Storesund J.E."/>
            <person name="Kallscheuer N."/>
            <person name="Luecker S."/>
            <person name="Lage O.M."/>
            <person name="Pohl T."/>
            <person name="Merkel B.J."/>
            <person name="Hornburger P."/>
            <person name="Mueller R.-W."/>
            <person name="Bruemmer F."/>
            <person name="Labrenz M."/>
            <person name="Spormann A.M."/>
            <person name="Op Den Camp H."/>
            <person name="Overmann J."/>
            <person name="Amann R."/>
            <person name="Jetten M.S.M."/>
            <person name="Mascher T."/>
            <person name="Medema M.H."/>
            <person name="Devos D.P."/>
            <person name="Kaster A.-K."/>
            <person name="Ovreas L."/>
            <person name="Rohde M."/>
            <person name="Galperin M.Y."/>
            <person name="Jogler C."/>
        </authorList>
    </citation>
    <scope>NUCLEOTIDE SEQUENCE [LARGE SCALE GENOMIC DNA]</scope>
    <source>
        <strain evidence="2 3">KOR42</strain>
    </source>
</reference>
<evidence type="ECO:0000313" key="2">
    <source>
        <dbReference type="EMBL" id="TWT49068.1"/>
    </source>
</evidence>
<dbReference type="AlphaFoldDB" id="A0A5C5WDS2"/>
<comment type="caution">
    <text evidence="2">The sequence shown here is derived from an EMBL/GenBank/DDBJ whole genome shotgun (WGS) entry which is preliminary data.</text>
</comment>
<dbReference type="Pfam" id="PF01370">
    <property type="entry name" value="Epimerase"/>
    <property type="match status" value="1"/>
</dbReference>
<dbReference type="OrthoDB" id="9785845at2"/>
<dbReference type="RefSeq" id="WP_146511395.1">
    <property type="nucleotide sequence ID" value="NZ_SIHI01000019.1"/>
</dbReference>
<organism evidence="2 3">
    <name type="scientific">Thalassoglobus neptunius</name>
    <dbReference type="NCBI Taxonomy" id="1938619"/>
    <lineage>
        <taxon>Bacteria</taxon>
        <taxon>Pseudomonadati</taxon>
        <taxon>Planctomycetota</taxon>
        <taxon>Planctomycetia</taxon>
        <taxon>Planctomycetales</taxon>
        <taxon>Planctomycetaceae</taxon>
        <taxon>Thalassoglobus</taxon>
    </lineage>
</organism>
<feature type="domain" description="NAD-dependent epimerase/dehydratase" evidence="1">
    <location>
        <begin position="37"/>
        <end position="204"/>
    </location>
</feature>
<gene>
    <name evidence="2" type="ORF">KOR42_39850</name>
</gene>
<protein>
    <submittedName>
        <fullName evidence="2">NAD dependent epimerase/dehydratase family protein</fullName>
    </submittedName>
</protein>
<keyword evidence="3" id="KW-1185">Reference proteome</keyword>
<name>A0A5C5WDS2_9PLAN</name>
<dbReference type="EMBL" id="SIHI01000019">
    <property type="protein sequence ID" value="TWT49068.1"/>
    <property type="molecule type" value="Genomic_DNA"/>
</dbReference>
<dbReference type="InterPro" id="IPR001509">
    <property type="entry name" value="Epimerase_deHydtase"/>
</dbReference>
<sequence length="346" mass="38044">MNESLPDEIADLEQLEELLSRPTQGVIDRWESTPGDVLVLGAGGKMGPSLTRMLRRATQDTGSSRRIIAVSRFSDQSLPEQLHGWDIETISGDLLDENFIASLPDAPNVIFMTGAKFGTSGDASRTWAMNVWLPSVVCQRFPNSRIGAFSTGNVYPLVPVDSGGSVETDDVNPVGEYGMSALGRERMFEFFSRRNQSPTLIARLNYAVEMRYGVLVDLARQVLQQHPPELTMGYANVIWQGDANALFLEAMAEAESPATVLNIAGPTIFSTHQVCKKFADAFGQTWTPGGEAQPTALLNNGSLAHQKYGEPTVSLETLIQWTADWLKRDLPTHSKPTHFEVRNGKF</sequence>
<accession>A0A5C5WDS2</accession>
<dbReference type="SUPFAM" id="SSF51735">
    <property type="entry name" value="NAD(P)-binding Rossmann-fold domains"/>
    <property type="match status" value="1"/>
</dbReference>
<dbReference type="Gene3D" id="3.40.50.720">
    <property type="entry name" value="NAD(P)-binding Rossmann-like Domain"/>
    <property type="match status" value="1"/>
</dbReference>
<evidence type="ECO:0000259" key="1">
    <source>
        <dbReference type="Pfam" id="PF01370"/>
    </source>
</evidence>
<evidence type="ECO:0000313" key="3">
    <source>
        <dbReference type="Proteomes" id="UP000317243"/>
    </source>
</evidence>
<dbReference type="Proteomes" id="UP000317243">
    <property type="component" value="Unassembled WGS sequence"/>
</dbReference>